<evidence type="ECO:0000313" key="2">
    <source>
        <dbReference type="Proteomes" id="UP000076927"/>
    </source>
</evidence>
<dbReference type="Pfam" id="PF20092">
    <property type="entry name" value="DUF6483"/>
    <property type="match status" value="1"/>
</dbReference>
<gene>
    <name evidence="1" type="ORF">SY83_16535</name>
</gene>
<evidence type="ECO:0000313" key="1">
    <source>
        <dbReference type="EMBL" id="ANE47624.1"/>
    </source>
</evidence>
<proteinExistence type="predicted"/>
<organism evidence="1 2">
    <name type="scientific">Paenibacillus swuensis</name>
    <dbReference type="NCBI Taxonomy" id="1178515"/>
    <lineage>
        <taxon>Bacteria</taxon>
        <taxon>Bacillati</taxon>
        <taxon>Bacillota</taxon>
        <taxon>Bacilli</taxon>
        <taxon>Bacillales</taxon>
        <taxon>Paenibacillaceae</taxon>
        <taxon>Paenibacillus</taxon>
    </lineage>
</organism>
<dbReference type="RefSeq" id="WP_068608507.1">
    <property type="nucleotide sequence ID" value="NZ_CP011388.1"/>
</dbReference>
<name>A0A172TL38_9BACL</name>
<dbReference type="PATRIC" id="fig|1178515.4.peg.3326"/>
<protein>
    <submittedName>
        <fullName evidence="1">Uncharacterized protein</fullName>
    </submittedName>
</protein>
<sequence>MYQRDYMLRLIEQMTEALATRLLHLRKQNKHEEAMLWIDEQLLKLFLPKSRLLLSVSEEHCRKVMSVNGVPEADKMYAAALLLQHQADLYGDTGQLDNQYEAWRKSLYLFLSAAEEGYNPSGITVQSIRELAETLKRSGIALPAATDTMLFHYFVRNDRYDAAEDVLYRLPGKGAENWYSLGMNFYSQLSGYTDAQLLKGNLAREEVDAGQREWIQTYQHTNAPLEAHRHLREDEE</sequence>
<dbReference type="OrthoDB" id="1905743at2"/>
<dbReference type="EMBL" id="CP011388">
    <property type="protein sequence ID" value="ANE47624.1"/>
    <property type="molecule type" value="Genomic_DNA"/>
</dbReference>
<dbReference type="Proteomes" id="UP000076927">
    <property type="component" value="Chromosome"/>
</dbReference>
<dbReference type="InterPro" id="IPR045507">
    <property type="entry name" value="DUF6483"/>
</dbReference>
<dbReference type="KEGG" id="pswu:SY83_16535"/>
<accession>A0A172TL38</accession>
<dbReference type="STRING" id="1178515.SY83_16535"/>
<reference evidence="1 2" key="1">
    <citation type="submission" date="2015-01" db="EMBL/GenBank/DDBJ databases">
        <title>Paenibacillus swuensis/DY6/whole genome sequencing.</title>
        <authorList>
            <person name="Kim M.K."/>
            <person name="Srinivasan S."/>
            <person name="Lee J.-J."/>
        </authorList>
    </citation>
    <scope>NUCLEOTIDE SEQUENCE [LARGE SCALE GENOMIC DNA]</scope>
    <source>
        <strain evidence="1 2">DY6</strain>
    </source>
</reference>
<dbReference type="AlphaFoldDB" id="A0A172TL38"/>
<keyword evidence="2" id="KW-1185">Reference proteome</keyword>